<feature type="domain" description="4Fe-4S ferredoxin-type" evidence="8">
    <location>
        <begin position="114"/>
        <end position="147"/>
    </location>
</feature>
<dbReference type="GO" id="GO:0009249">
    <property type="term" value="P:protein lipoylation"/>
    <property type="evidence" value="ECO:0007669"/>
    <property type="project" value="TreeGrafter"/>
</dbReference>
<dbReference type="PROSITE" id="PS51379">
    <property type="entry name" value="4FE4S_FER_2"/>
    <property type="match status" value="2"/>
</dbReference>
<dbReference type="PROSITE" id="PS00198">
    <property type="entry name" value="4FE4S_FER_1"/>
    <property type="match status" value="1"/>
</dbReference>
<dbReference type="GO" id="GO:0051539">
    <property type="term" value="F:4 iron, 4 sulfur cluster binding"/>
    <property type="evidence" value="ECO:0007669"/>
    <property type="project" value="UniProtKB-KW"/>
</dbReference>
<dbReference type="FunFam" id="3.30.70.20:FF:000035">
    <property type="entry name" value="Iron hydrogenase 1"/>
    <property type="match status" value="1"/>
</dbReference>
<dbReference type="Gene3D" id="3.30.70.20">
    <property type="match status" value="1"/>
</dbReference>
<dbReference type="InterPro" id="IPR036010">
    <property type="entry name" value="2Fe-2S_ferredoxin-like_sf"/>
</dbReference>
<dbReference type="InterPro" id="IPR011053">
    <property type="entry name" value="Single_hybrid_motif"/>
</dbReference>
<dbReference type="InterPro" id="IPR017900">
    <property type="entry name" value="4Fe4S_Fe_S_CS"/>
</dbReference>
<organism evidence="9 10">
    <name type="scientific">Candidatus Desulfatibia profunda</name>
    <dbReference type="NCBI Taxonomy" id="2841695"/>
    <lineage>
        <taxon>Bacteria</taxon>
        <taxon>Pseudomonadati</taxon>
        <taxon>Thermodesulfobacteriota</taxon>
        <taxon>Desulfobacteria</taxon>
        <taxon>Desulfobacterales</taxon>
        <taxon>Desulfobacterales incertae sedis</taxon>
        <taxon>Candidatus Desulfatibia</taxon>
    </lineage>
</organism>
<feature type="domain" description="4Fe-4S ferredoxin-type" evidence="8">
    <location>
        <begin position="153"/>
        <end position="184"/>
    </location>
</feature>
<dbReference type="GO" id="GO:0019464">
    <property type="term" value="P:glycine decarboxylation via glycine cleavage system"/>
    <property type="evidence" value="ECO:0007669"/>
    <property type="project" value="InterPro"/>
</dbReference>
<sequence>MITLEIDGKKVEAEDGTTILNAAQQVGIQIPYFCYHKDMEPYGGCRLCMVEVTVNGFTRLQPSCAYPAKNNIIVKTNTERLIKGRKLIAELLLARCPNIDSVINLAGSLGVKKTRFSLMNSDCVLCGLCVRVCRNVAKVGAIDFVGRGRNRRTATPFDMPSEDCIGCGSCAYVCPTGAMKMEYENVLRWRKLPGPLRKCRYMRMGFISYKVCANDFQCWNCEVDQRMEDLSTSHPVFMLKEARAKERERFGGFEMLSDRFYDEGHIWVKRINGTVRMGIDDFTRQIVGLINDIKLPSVNSFISQGDPLCIISANEKTLHLYAPLEGKIVDINPDVIDNPSLVSVAPHGRGWILMVEPSDIVQASKELLSGRSATEWLTHESHKFHELILKEAQIKLSPERLLPQDFPRILEQDVWNKIDKTFFMVRQKRRVKLYSVGHTDPDPQKVT</sequence>
<dbReference type="InterPro" id="IPR001041">
    <property type="entry name" value="2Fe-2S_ferredoxin-type"/>
</dbReference>
<dbReference type="GO" id="GO:0046872">
    <property type="term" value="F:metal ion binding"/>
    <property type="evidence" value="ECO:0007669"/>
    <property type="project" value="UniProtKB-KW"/>
</dbReference>
<evidence type="ECO:0000256" key="5">
    <source>
        <dbReference type="ARBA" id="ARBA00023004"/>
    </source>
</evidence>
<dbReference type="PANTHER" id="PTHR11715:SF3">
    <property type="entry name" value="GLYCINE CLEAVAGE SYSTEM H PROTEIN-RELATED"/>
    <property type="match status" value="1"/>
</dbReference>
<evidence type="ECO:0000313" key="9">
    <source>
        <dbReference type="EMBL" id="MBC8362723.1"/>
    </source>
</evidence>
<dbReference type="SUPFAM" id="SSF46548">
    <property type="entry name" value="alpha-helical ferredoxin"/>
    <property type="match status" value="1"/>
</dbReference>
<dbReference type="InterPro" id="IPR000283">
    <property type="entry name" value="NADH_UbQ_OxRdtase_75kDa_su_CS"/>
</dbReference>
<reference evidence="9 10" key="1">
    <citation type="submission" date="2020-08" db="EMBL/GenBank/DDBJ databases">
        <title>Bridging the membrane lipid divide: bacteria of the FCB group superphylum have the potential to synthesize archaeal ether lipids.</title>
        <authorList>
            <person name="Villanueva L."/>
            <person name="Von Meijenfeldt F.A.B."/>
            <person name="Westbye A.B."/>
            <person name="Yadav S."/>
            <person name="Hopmans E.C."/>
            <person name="Dutilh B.E."/>
            <person name="Sinninghe Damste J.S."/>
        </authorList>
    </citation>
    <scope>NUCLEOTIDE SEQUENCE [LARGE SCALE GENOMIC DNA]</scope>
    <source>
        <strain evidence="9">NIOZ-UU30</strain>
    </source>
</reference>
<keyword evidence="1" id="KW-0004">4Fe-4S</keyword>
<evidence type="ECO:0000256" key="4">
    <source>
        <dbReference type="ARBA" id="ARBA00022823"/>
    </source>
</evidence>
<dbReference type="Gene3D" id="3.10.20.740">
    <property type="match status" value="1"/>
</dbReference>
<dbReference type="SUPFAM" id="SSF51230">
    <property type="entry name" value="Single hybrid motif"/>
    <property type="match status" value="1"/>
</dbReference>
<dbReference type="InterPro" id="IPR033753">
    <property type="entry name" value="GCV_H/Fam206"/>
</dbReference>
<feature type="domain" description="2Fe-2S ferredoxin-type" evidence="7">
    <location>
        <begin position="1"/>
        <end position="80"/>
    </location>
</feature>
<dbReference type="PROSITE" id="PS00641">
    <property type="entry name" value="COMPLEX1_75K_1"/>
    <property type="match status" value="1"/>
</dbReference>
<dbReference type="GO" id="GO:0016020">
    <property type="term" value="C:membrane"/>
    <property type="evidence" value="ECO:0007669"/>
    <property type="project" value="InterPro"/>
</dbReference>
<keyword evidence="3" id="KW-0677">Repeat</keyword>
<dbReference type="Pfam" id="PF13510">
    <property type="entry name" value="Fer2_4"/>
    <property type="match status" value="1"/>
</dbReference>
<keyword evidence="5" id="KW-0408">Iron</keyword>
<evidence type="ECO:0000256" key="3">
    <source>
        <dbReference type="ARBA" id="ARBA00022737"/>
    </source>
</evidence>
<dbReference type="PANTHER" id="PTHR11715">
    <property type="entry name" value="GLYCINE CLEAVAGE SYSTEM H PROTEIN"/>
    <property type="match status" value="1"/>
</dbReference>
<evidence type="ECO:0000259" key="7">
    <source>
        <dbReference type="PROSITE" id="PS51085"/>
    </source>
</evidence>
<dbReference type="GO" id="GO:0005829">
    <property type="term" value="C:cytosol"/>
    <property type="evidence" value="ECO:0007669"/>
    <property type="project" value="TreeGrafter"/>
</dbReference>
<keyword evidence="4" id="KW-0450">Lipoyl</keyword>
<evidence type="ECO:0000256" key="1">
    <source>
        <dbReference type="ARBA" id="ARBA00022485"/>
    </source>
</evidence>
<name>A0A8J6TNI1_9BACT</name>
<accession>A0A8J6TNI1</accession>
<dbReference type="InterPro" id="IPR017896">
    <property type="entry name" value="4Fe4S_Fe-S-bd"/>
</dbReference>
<proteinExistence type="predicted"/>
<dbReference type="PROSITE" id="PS51085">
    <property type="entry name" value="2FE2S_FER_2"/>
    <property type="match status" value="1"/>
</dbReference>
<comment type="caution">
    <text evidence="9">The sequence shown here is derived from an EMBL/GenBank/DDBJ whole genome shotgun (WGS) entry which is preliminary data.</text>
</comment>
<keyword evidence="2" id="KW-0479">Metal-binding</keyword>
<dbReference type="Proteomes" id="UP000603434">
    <property type="component" value="Unassembled WGS sequence"/>
</dbReference>
<dbReference type="SUPFAM" id="SSF54292">
    <property type="entry name" value="2Fe-2S ferredoxin-like"/>
    <property type="match status" value="1"/>
</dbReference>
<evidence type="ECO:0000313" key="10">
    <source>
        <dbReference type="Proteomes" id="UP000603434"/>
    </source>
</evidence>
<evidence type="ECO:0000259" key="8">
    <source>
        <dbReference type="PROSITE" id="PS51379"/>
    </source>
</evidence>
<evidence type="ECO:0000256" key="2">
    <source>
        <dbReference type="ARBA" id="ARBA00022723"/>
    </source>
</evidence>
<dbReference type="Pfam" id="PF01597">
    <property type="entry name" value="GCV_H"/>
    <property type="match status" value="1"/>
</dbReference>
<dbReference type="GO" id="GO:0008137">
    <property type="term" value="F:NADH dehydrogenase (ubiquinone) activity"/>
    <property type="evidence" value="ECO:0007669"/>
    <property type="project" value="InterPro"/>
</dbReference>
<dbReference type="GO" id="GO:0005960">
    <property type="term" value="C:glycine cleavage complex"/>
    <property type="evidence" value="ECO:0007669"/>
    <property type="project" value="InterPro"/>
</dbReference>
<dbReference type="CDD" id="cd00207">
    <property type="entry name" value="fer2"/>
    <property type="match status" value="1"/>
</dbReference>
<dbReference type="Pfam" id="PF12838">
    <property type="entry name" value="Fer4_7"/>
    <property type="match status" value="1"/>
</dbReference>
<evidence type="ECO:0000256" key="6">
    <source>
        <dbReference type="ARBA" id="ARBA00023014"/>
    </source>
</evidence>
<dbReference type="GO" id="GO:0042773">
    <property type="term" value="P:ATP synthesis coupled electron transport"/>
    <property type="evidence" value="ECO:0007669"/>
    <property type="project" value="InterPro"/>
</dbReference>
<dbReference type="InterPro" id="IPR002930">
    <property type="entry name" value="GCV_H"/>
</dbReference>
<protein>
    <submittedName>
        <fullName evidence="9">(2Fe-2S)-binding protein</fullName>
    </submittedName>
</protein>
<dbReference type="AlphaFoldDB" id="A0A8J6TNI1"/>
<dbReference type="EMBL" id="JACNJH010000213">
    <property type="protein sequence ID" value="MBC8362723.1"/>
    <property type="molecule type" value="Genomic_DNA"/>
</dbReference>
<dbReference type="CDD" id="cd06848">
    <property type="entry name" value="GCS_H"/>
    <property type="match status" value="1"/>
</dbReference>
<gene>
    <name evidence="9" type="ORF">H8E23_15165</name>
</gene>
<dbReference type="Gene3D" id="2.40.50.100">
    <property type="match status" value="1"/>
</dbReference>
<keyword evidence="6" id="KW-0411">Iron-sulfur</keyword>